<evidence type="ECO:0000313" key="2">
    <source>
        <dbReference type="EMBL" id="MBT0769721.1"/>
    </source>
</evidence>
<dbReference type="EMBL" id="JAHBAY010000004">
    <property type="protein sequence ID" value="MBT0769721.1"/>
    <property type="molecule type" value="Genomic_DNA"/>
</dbReference>
<dbReference type="RefSeq" id="WP_214156014.1">
    <property type="nucleotide sequence ID" value="NZ_JAHBAY010000004.1"/>
</dbReference>
<reference evidence="2 3" key="1">
    <citation type="submission" date="2021-05" db="EMBL/GenBank/DDBJ databases">
        <title>Kineosporia and Streptomyces sp. nov. two new marine actinobacteria isolated from Coral.</title>
        <authorList>
            <person name="Buangrab K."/>
            <person name="Sutthacheep M."/>
            <person name="Yeemin T."/>
            <person name="Harunari E."/>
            <person name="Igarashi Y."/>
            <person name="Kanchanasin P."/>
            <person name="Tanasupawat S."/>
            <person name="Phongsopitanun W."/>
        </authorList>
    </citation>
    <scope>NUCLEOTIDE SEQUENCE [LARGE SCALE GENOMIC DNA]</scope>
    <source>
        <strain evidence="2 3">J2-2</strain>
    </source>
</reference>
<comment type="caution">
    <text evidence="2">The sequence shown here is derived from an EMBL/GenBank/DDBJ whole genome shotgun (WGS) entry which is preliminary data.</text>
</comment>
<proteinExistence type="predicted"/>
<evidence type="ECO:0000313" key="3">
    <source>
        <dbReference type="Proteomes" id="UP001197247"/>
    </source>
</evidence>
<organism evidence="2 3">
    <name type="scientific">Kineosporia corallincola</name>
    <dbReference type="NCBI Taxonomy" id="2835133"/>
    <lineage>
        <taxon>Bacteria</taxon>
        <taxon>Bacillati</taxon>
        <taxon>Actinomycetota</taxon>
        <taxon>Actinomycetes</taxon>
        <taxon>Kineosporiales</taxon>
        <taxon>Kineosporiaceae</taxon>
        <taxon>Kineosporia</taxon>
    </lineage>
</organism>
<keyword evidence="3" id="KW-1185">Reference proteome</keyword>
<dbReference type="Proteomes" id="UP001197247">
    <property type="component" value="Unassembled WGS sequence"/>
</dbReference>
<accession>A0ABS5THQ6</accession>
<name>A0ABS5THQ6_9ACTN</name>
<gene>
    <name evidence="2" type="ORF">KIH74_12355</name>
</gene>
<evidence type="ECO:0008006" key="4">
    <source>
        <dbReference type="Google" id="ProtNLM"/>
    </source>
</evidence>
<evidence type="ECO:0000256" key="1">
    <source>
        <dbReference type="SAM" id="MobiDB-lite"/>
    </source>
</evidence>
<feature type="region of interest" description="Disordered" evidence="1">
    <location>
        <begin position="1"/>
        <end position="22"/>
    </location>
</feature>
<protein>
    <recommendedName>
        <fullName evidence="4">Tetratricopeptide repeat protein</fullName>
    </recommendedName>
</protein>
<feature type="region of interest" description="Disordered" evidence="1">
    <location>
        <begin position="368"/>
        <end position="399"/>
    </location>
</feature>
<sequence>MSQHPADVPPEEERQPVRSLVVPPRADVVPPGLLRAGGPPPEVLRQWSDALAAAGLYTEALEVHPAIERVDVVRQAELAVLAGIHTTALDLLGELAAAKTERTRRTVAVLKKDQDRAPAPSPWLELLARVAELLAGTGDLDTVRTAAQRVQPSAGLDWIVALAAVSVGDLEAAAPRARAARDGGCRDLRMLTVAAADLARVGDYAQALRLTGQAQRIALPDEDPAALTVHVLQRCGFPQQARALAVAGVGDATLAPSFRTDWKAAASGAGASSLGVLGQRVKVHGRRAQRRVERRTREADAIAGYDLTCRCYGSGGWIGSSRLFYLEHHLHELLPAPVAGLDARLMICRATNLVFLDLVAREITLPVPAGTPAETPAPDAEETSPTPGMGVSLGMALPA</sequence>